<dbReference type="FunFam" id="2.30.42.10:FF:000033">
    <property type="entry name" value="Rho guanine nucleotide exchange factor (GEF) 11"/>
    <property type="match status" value="1"/>
</dbReference>
<dbReference type="Pfam" id="PF00595">
    <property type="entry name" value="PDZ"/>
    <property type="match status" value="1"/>
</dbReference>
<evidence type="ECO:0000256" key="7">
    <source>
        <dbReference type="ARBA" id="ARBA00023054"/>
    </source>
</evidence>
<evidence type="ECO:0000259" key="12">
    <source>
        <dbReference type="PROSITE" id="PS50106"/>
    </source>
</evidence>
<dbReference type="CDD" id="cd23069">
    <property type="entry name" value="PDZ_ARHGEF11-12-like"/>
    <property type="match status" value="1"/>
</dbReference>
<dbReference type="GO" id="GO:0016020">
    <property type="term" value="C:membrane"/>
    <property type="evidence" value="ECO:0007669"/>
    <property type="project" value="UniProtKB-SubCell"/>
</dbReference>
<feature type="domain" description="PH" evidence="10">
    <location>
        <begin position="1010"/>
        <end position="1123"/>
    </location>
</feature>
<dbReference type="InterPro" id="IPR015212">
    <property type="entry name" value="RGS-like_dom"/>
</dbReference>
<dbReference type="InterPro" id="IPR001331">
    <property type="entry name" value="GDS_CDC24_CS"/>
</dbReference>
<keyword evidence="6" id="KW-0344">Guanine-nucleotide releasing factor</keyword>
<feature type="compositionally biased region" description="Polar residues" evidence="9">
    <location>
        <begin position="11"/>
        <end position="20"/>
    </location>
</feature>
<dbReference type="SUPFAM" id="SSF50156">
    <property type="entry name" value="PDZ domain-like"/>
    <property type="match status" value="1"/>
</dbReference>
<feature type="compositionally biased region" description="Polar residues" evidence="9">
    <location>
        <begin position="694"/>
        <end position="708"/>
    </location>
</feature>
<dbReference type="PANTHER" id="PTHR45872">
    <property type="entry name" value="RHO GUANINE NUCLEOTIDE EXCHANGE FACTOR 2, ISOFORM D"/>
    <property type="match status" value="1"/>
</dbReference>
<dbReference type="SMART" id="SM00228">
    <property type="entry name" value="PDZ"/>
    <property type="match status" value="1"/>
</dbReference>
<keyword evidence="8" id="KW-0472">Membrane</keyword>
<feature type="region of interest" description="Disordered" evidence="9">
    <location>
        <begin position="231"/>
        <end position="346"/>
    </location>
</feature>
<feature type="region of interest" description="Disordered" evidence="9">
    <location>
        <begin position="1"/>
        <end position="63"/>
    </location>
</feature>
<evidence type="ECO:0000256" key="3">
    <source>
        <dbReference type="ARBA" id="ARBA00022468"/>
    </source>
</evidence>
<dbReference type="InterPro" id="IPR001849">
    <property type="entry name" value="PH_domain"/>
</dbReference>
<evidence type="ECO:0000259" key="10">
    <source>
        <dbReference type="PROSITE" id="PS50003"/>
    </source>
</evidence>
<dbReference type="GO" id="GO:0005096">
    <property type="term" value="F:GTPase activator activity"/>
    <property type="evidence" value="ECO:0007669"/>
    <property type="project" value="UniProtKB-KW"/>
</dbReference>
<dbReference type="GO" id="GO:0005737">
    <property type="term" value="C:cytoplasm"/>
    <property type="evidence" value="ECO:0007669"/>
    <property type="project" value="UniProtKB-SubCell"/>
</dbReference>
<dbReference type="InterPro" id="IPR035899">
    <property type="entry name" value="DBL_dom_sf"/>
</dbReference>
<dbReference type="PANTHER" id="PTHR45872:SF3">
    <property type="entry name" value="RHO GUANINE NUCLEOTIDE EXCHANGE FACTOR 12"/>
    <property type="match status" value="1"/>
</dbReference>
<dbReference type="EMBL" id="JAFJMO010000005">
    <property type="protein sequence ID" value="KAJ8276627.1"/>
    <property type="molecule type" value="Genomic_DNA"/>
</dbReference>
<dbReference type="OrthoDB" id="2272012at2759"/>
<feature type="compositionally biased region" description="Basic and acidic residues" evidence="9">
    <location>
        <begin position="709"/>
        <end position="723"/>
    </location>
</feature>
<evidence type="ECO:0000313" key="14">
    <source>
        <dbReference type="Proteomes" id="UP001152803"/>
    </source>
</evidence>
<comment type="subcellular location">
    <subcellularLocation>
        <location evidence="2">Cytoplasm</location>
    </subcellularLocation>
    <subcellularLocation>
        <location evidence="1">Membrane</location>
    </subcellularLocation>
</comment>
<evidence type="ECO:0000256" key="2">
    <source>
        <dbReference type="ARBA" id="ARBA00004496"/>
    </source>
</evidence>
<evidence type="ECO:0000256" key="5">
    <source>
        <dbReference type="ARBA" id="ARBA00022553"/>
    </source>
</evidence>
<dbReference type="FunFam" id="2.30.29.30:FF:000072">
    <property type="entry name" value="Rho guanine nucleotide exchange factor 1"/>
    <property type="match status" value="1"/>
</dbReference>
<feature type="compositionally biased region" description="Polar residues" evidence="9">
    <location>
        <begin position="234"/>
        <end position="244"/>
    </location>
</feature>
<feature type="compositionally biased region" description="Acidic residues" evidence="9">
    <location>
        <begin position="743"/>
        <end position="756"/>
    </location>
</feature>
<dbReference type="SUPFAM" id="SSF50729">
    <property type="entry name" value="PH domain-like"/>
    <property type="match status" value="1"/>
</dbReference>
<dbReference type="Pfam" id="PF00621">
    <property type="entry name" value="RhoGEF"/>
    <property type="match status" value="1"/>
</dbReference>
<dbReference type="GO" id="GO:0005085">
    <property type="term" value="F:guanyl-nucleotide exchange factor activity"/>
    <property type="evidence" value="ECO:0007669"/>
    <property type="project" value="UniProtKB-KW"/>
</dbReference>
<proteinExistence type="predicted"/>
<dbReference type="Proteomes" id="UP001152803">
    <property type="component" value="Unassembled WGS sequence"/>
</dbReference>
<dbReference type="Pfam" id="PF17838">
    <property type="entry name" value="PH_16"/>
    <property type="match status" value="1"/>
</dbReference>
<dbReference type="InterPro" id="IPR001478">
    <property type="entry name" value="PDZ"/>
</dbReference>
<feature type="compositionally biased region" description="Low complexity" evidence="9">
    <location>
        <begin position="643"/>
        <end position="663"/>
    </location>
</feature>
<feature type="compositionally biased region" description="Polar residues" evidence="9">
    <location>
        <begin position="1183"/>
        <end position="1202"/>
    </location>
</feature>
<dbReference type="PROSITE" id="PS50010">
    <property type="entry name" value="DH_2"/>
    <property type="match status" value="1"/>
</dbReference>
<gene>
    <name evidence="13" type="ORF">COCON_G00083790</name>
</gene>
<sequence length="1439" mass="159913">MGPRPGALAVSGSTSHNASLRSDGLTFPKKATRASSILSKDHPPDKKPKSDKQTTPPSHEFDPTGLVQRCVIIQKDDNGFGLTVSGDNPVFVQLVKEDGAAMRAGVQTGDRIIKVNGTLVTHSNHVEVVKLIKSGSYIPLSEGEGDEGRPAVTSPHSPGPSPAERTSSPSDRITAPLPVWEENNIVHSQKVDILQKMLIKEQQDLQAMKEEYSRNPTPKLLKDIQEAKKHIPQLQGQLSKATGGTQDGLPSPRPGDVLQLSEAEDSSTGDAEQLSSRSDSWANSTAPPVTPGPPSAFPESQCQRDTPCNSPKTTPRDSLNSCPSPETEDTPDPDSHSQSKDDYFDTEQEQINGQCSCFQSIELLKSRPAHLAAFLHHVVSQFDPAPLLCYLYADLYKQTNPKETRRIFMDFHTFFMDRAGNLKVAVPESIASELERRRPELIPEELHRQYVQVLQDSLVPDIQKNLEDFRQKRSMGLTLAEAELARLDTERVRDRVALERERSCAEHIISKIEDVLLTSQPAEEEKCRTMQFVILTYMKQLGVRVKEPRSLEPKRVRIHFLPKIKKSIKTEKEGEEKVKKPRFPSILGPPRRTSRIDATSIGRAMEMNKPRPQKQLSQPALNIPEHADPSRARGSQSSEGSDLTPALTTSPPYSTSLSQSSETGSRDSDSGLTPSSALPRVGEGLLSGDAQDGTPHTPSTLFDFSSCSLEHRQDEERDSDRAQEGGTPRPIRRMDTLSSVELQSEDDQGNDPELEQDPPNWQQLVSREVLAGLTPHEIKRQEVINELFYTERAHLRTLKVLDSVFCQKLTRDAILPAADVKSVFSNLEEIVQLHVSICDQMSAIRKTETTVVDLIGEDLLSWFSGSEEEKIKRAVGTFCSNQPFALEFIKARQKKDTRFSSFMLEAESNRLCRRLQLKDIIPAEMQRLTKYPLLLENIAKYTEDAEEKEKVKRAGECCRQILNYVNQAVKEAENKQRLEDYQRRLDLSSLKQSENPLISEFKNLDLTKRKMVHEGPLSWKVNKDKTIELYTLLLEDILVLLQKQDERLVLKCHSKNLAGTADTKHIFSPIIKLNTVLVRPVATDNKSFFVLSMSDNEAQIYELMVQTVSEQRTWQCLITQRADSMKGKRTPSFLYLRPSKCLLPCVLHGQRTVRVCVSSREEREAAEMIGATGGKVNKDPDRSSTGSGQSPEKEGSTSSAGATRTPPPGSNPFEELKPEEEGAELEREADEGPYLEPDLVDRLPFLPQRAEEALRTLAALRQVLVNQMMAQEEGERAGRAAGGRLLRTTSLRGPMETVGPRPSGPLRSPENGAGREDPARALASGDTGFFESSEDCGSYMVLEGYGGLGESSTDEDLQGGEKELGARWVSAADSGIDLKKLLSASSQPGGAPNVSRQVMTHLRMLQASLQYLKDVENRYNQLRQSMAAATDTDENKDKS</sequence>
<dbReference type="InterPro" id="IPR044926">
    <property type="entry name" value="RGS_subdomain_2"/>
</dbReference>
<dbReference type="CDD" id="cd00160">
    <property type="entry name" value="RhoGEF"/>
    <property type="match status" value="1"/>
</dbReference>
<dbReference type="GO" id="GO:0007186">
    <property type="term" value="P:G protein-coupled receptor signaling pathway"/>
    <property type="evidence" value="ECO:0007669"/>
    <property type="project" value="TreeGrafter"/>
</dbReference>
<dbReference type="FunFam" id="1.20.900.10:FF:000006">
    <property type="entry name" value="Rho guanine nucleotide exchange factor (GEF) 11"/>
    <property type="match status" value="1"/>
</dbReference>
<dbReference type="SUPFAM" id="SSF48065">
    <property type="entry name" value="DBL homology domain (DH-domain)"/>
    <property type="match status" value="1"/>
</dbReference>
<dbReference type="Pfam" id="PF09128">
    <property type="entry name" value="RGS-like"/>
    <property type="match status" value="1"/>
</dbReference>
<reference evidence="13" key="1">
    <citation type="journal article" date="2023" name="Science">
        <title>Genome structures resolve the early diversification of teleost fishes.</title>
        <authorList>
            <person name="Parey E."/>
            <person name="Louis A."/>
            <person name="Montfort J."/>
            <person name="Bouchez O."/>
            <person name="Roques C."/>
            <person name="Iampietro C."/>
            <person name="Lluch J."/>
            <person name="Castinel A."/>
            <person name="Donnadieu C."/>
            <person name="Desvignes T."/>
            <person name="Floi Bucao C."/>
            <person name="Jouanno E."/>
            <person name="Wen M."/>
            <person name="Mejri S."/>
            <person name="Dirks R."/>
            <person name="Jansen H."/>
            <person name="Henkel C."/>
            <person name="Chen W.J."/>
            <person name="Zahm M."/>
            <person name="Cabau C."/>
            <person name="Klopp C."/>
            <person name="Thompson A.W."/>
            <person name="Robinson-Rechavi M."/>
            <person name="Braasch I."/>
            <person name="Lecointre G."/>
            <person name="Bobe J."/>
            <person name="Postlethwait J.H."/>
            <person name="Berthelot C."/>
            <person name="Roest Crollius H."/>
            <person name="Guiguen Y."/>
        </authorList>
    </citation>
    <scope>NUCLEOTIDE SEQUENCE</scope>
    <source>
        <strain evidence="13">Concon-B</strain>
    </source>
</reference>
<organism evidence="13 14">
    <name type="scientific">Conger conger</name>
    <name type="common">Conger eel</name>
    <name type="synonym">Muraena conger</name>
    <dbReference type="NCBI Taxonomy" id="82655"/>
    <lineage>
        <taxon>Eukaryota</taxon>
        <taxon>Metazoa</taxon>
        <taxon>Chordata</taxon>
        <taxon>Craniata</taxon>
        <taxon>Vertebrata</taxon>
        <taxon>Euteleostomi</taxon>
        <taxon>Actinopterygii</taxon>
        <taxon>Neopterygii</taxon>
        <taxon>Teleostei</taxon>
        <taxon>Anguilliformes</taxon>
        <taxon>Congridae</taxon>
        <taxon>Conger</taxon>
    </lineage>
</organism>
<keyword evidence="4" id="KW-0963">Cytoplasm</keyword>
<feature type="compositionally biased region" description="Basic and acidic residues" evidence="9">
    <location>
        <begin position="39"/>
        <end position="52"/>
    </location>
</feature>
<dbReference type="PROSITE" id="PS00741">
    <property type="entry name" value="DH_1"/>
    <property type="match status" value="1"/>
</dbReference>
<feature type="region of interest" description="Disordered" evidence="9">
    <location>
        <begin position="1167"/>
        <end position="1235"/>
    </location>
</feature>
<dbReference type="InterPro" id="IPR036305">
    <property type="entry name" value="RGS_sf"/>
</dbReference>
<feature type="region of interest" description="Disordered" evidence="9">
    <location>
        <begin position="570"/>
        <end position="759"/>
    </location>
</feature>
<evidence type="ECO:0000256" key="6">
    <source>
        <dbReference type="ARBA" id="ARBA00022658"/>
    </source>
</evidence>
<protein>
    <recommendedName>
        <fullName evidence="15">Rho guanine nucleotide exchange factor 12-like</fullName>
    </recommendedName>
</protein>
<dbReference type="PROSITE" id="PS50106">
    <property type="entry name" value="PDZ"/>
    <property type="match status" value="1"/>
</dbReference>
<evidence type="ECO:0000256" key="1">
    <source>
        <dbReference type="ARBA" id="ARBA00004370"/>
    </source>
</evidence>
<dbReference type="PROSITE" id="PS50003">
    <property type="entry name" value="PH_DOMAIN"/>
    <property type="match status" value="1"/>
</dbReference>
<name>A0A9Q1DQ36_CONCO</name>
<dbReference type="SMART" id="SM00233">
    <property type="entry name" value="PH"/>
    <property type="match status" value="1"/>
</dbReference>
<dbReference type="InterPro" id="IPR041020">
    <property type="entry name" value="PH_16"/>
</dbReference>
<evidence type="ECO:0008006" key="15">
    <source>
        <dbReference type="Google" id="ProtNLM"/>
    </source>
</evidence>
<keyword evidence="3" id="KW-0343">GTPase activation</keyword>
<accession>A0A9Q1DQ36</accession>
<keyword evidence="5" id="KW-0597">Phosphoprotein</keyword>
<keyword evidence="7" id="KW-0175">Coiled coil</keyword>
<dbReference type="InterPro" id="IPR000219">
    <property type="entry name" value="DH_dom"/>
</dbReference>
<dbReference type="Gene3D" id="2.30.29.30">
    <property type="entry name" value="Pleckstrin-homology domain (PH domain)/Phosphotyrosine-binding domain (PTB)"/>
    <property type="match status" value="1"/>
</dbReference>
<dbReference type="InterPro" id="IPR011993">
    <property type="entry name" value="PH-like_dom_sf"/>
</dbReference>
<keyword evidence="14" id="KW-1185">Reference proteome</keyword>
<dbReference type="Gene3D" id="1.20.900.10">
    <property type="entry name" value="Dbl homology (DH) domain"/>
    <property type="match status" value="1"/>
</dbReference>
<evidence type="ECO:0000256" key="9">
    <source>
        <dbReference type="SAM" id="MobiDB-lite"/>
    </source>
</evidence>
<comment type="caution">
    <text evidence="13">The sequence shown here is derived from an EMBL/GenBank/DDBJ whole genome shotgun (WGS) entry which is preliminary data.</text>
</comment>
<dbReference type="Gene3D" id="2.30.42.10">
    <property type="match status" value="1"/>
</dbReference>
<feature type="compositionally biased region" description="Basic and acidic residues" evidence="9">
    <location>
        <begin position="333"/>
        <end position="343"/>
    </location>
</feature>
<feature type="region of interest" description="Disordered" evidence="9">
    <location>
        <begin position="1273"/>
        <end position="1329"/>
    </location>
</feature>
<feature type="compositionally biased region" description="Polar residues" evidence="9">
    <location>
        <begin position="268"/>
        <end position="287"/>
    </location>
</feature>
<evidence type="ECO:0000259" key="11">
    <source>
        <dbReference type="PROSITE" id="PS50010"/>
    </source>
</evidence>
<feature type="domain" description="PDZ" evidence="12">
    <location>
        <begin position="70"/>
        <end position="134"/>
    </location>
</feature>
<dbReference type="GO" id="GO:0001664">
    <property type="term" value="F:G protein-coupled receptor binding"/>
    <property type="evidence" value="ECO:0007669"/>
    <property type="project" value="TreeGrafter"/>
</dbReference>
<evidence type="ECO:0000313" key="13">
    <source>
        <dbReference type="EMBL" id="KAJ8276627.1"/>
    </source>
</evidence>
<evidence type="ECO:0000256" key="8">
    <source>
        <dbReference type="ARBA" id="ARBA00023136"/>
    </source>
</evidence>
<feature type="compositionally biased region" description="Basic and acidic residues" evidence="9">
    <location>
        <begin position="1214"/>
        <end position="1226"/>
    </location>
</feature>
<dbReference type="SUPFAM" id="SSF48097">
    <property type="entry name" value="Regulator of G-protein signaling, RGS"/>
    <property type="match status" value="1"/>
</dbReference>
<feature type="compositionally biased region" description="Polar residues" evidence="9">
    <location>
        <begin position="298"/>
        <end position="322"/>
    </location>
</feature>
<dbReference type="GO" id="GO:0035556">
    <property type="term" value="P:intracellular signal transduction"/>
    <property type="evidence" value="ECO:0007669"/>
    <property type="project" value="InterPro"/>
</dbReference>
<dbReference type="Gene3D" id="1.10.167.10">
    <property type="entry name" value="Regulator of G-protein Signalling 4, domain 2"/>
    <property type="match status" value="1"/>
</dbReference>
<dbReference type="SMART" id="SM00325">
    <property type="entry name" value="RhoGEF"/>
    <property type="match status" value="1"/>
</dbReference>
<feature type="domain" description="DH" evidence="11">
    <location>
        <begin position="779"/>
        <end position="968"/>
    </location>
</feature>
<dbReference type="InterPro" id="IPR036034">
    <property type="entry name" value="PDZ_sf"/>
</dbReference>
<evidence type="ECO:0000256" key="4">
    <source>
        <dbReference type="ARBA" id="ARBA00022490"/>
    </source>
</evidence>
<feature type="region of interest" description="Disordered" evidence="9">
    <location>
        <begin position="140"/>
        <end position="176"/>
    </location>
</feature>